<dbReference type="AlphaFoldDB" id="Q73RM9"/>
<dbReference type="EMBL" id="AE017226">
    <property type="protein sequence ID" value="AAS10557.1"/>
    <property type="molecule type" value="Genomic_DNA"/>
</dbReference>
<proteinExistence type="predicted"/>
<reference evidence="1 2" key="1">
    <citation type="journal article" date="2004" name="Proc. Natl. Acad. Sci. U.S.A.">
        <title>Comparison of the genome of the oral pathogen Treponema denticola with other spirochete genomes.</title>
        <authorList>
            <person name="Seshadri R."/>
            <person name="Myers G.S."/>
            <person name="Tettelin H."/>
            <person name="Eisen J.A."/>
            <person name="Heidelberg J.F."/>
            <person name="Dodson R.J."/>
            <person name="Davidsen T.M."/>
            <person name="DeBoy R.T."/>
            <person name="Fouts D.E."/>
            <person name="Haft D.H."/>
            <person name="Selengut J."/>
            <person name="Ren Q."/>
            <person name="Brinkac L.M."/>
            <person name="Madupu R."/>
            <person name="Kolonay J."/>
            <person name="Durkin S.A."/>
            <person name="Daugherty S.C."/>
            <person name="Shetty J."/>
            <person name="Shvartsbeyn A."/>
            <person name="Gebregeorgis E."/>
            <person name="Geer K."/>
            <person name="Tsegaye G."/>
            <person name="Malek J."/>
            <person name="Ayodeji B."/>
            <person name="Shatsman S."/>
            <person name="McLeod M.P."/>
            <person name="Smajs D."/>
            <person name="Howell J.K."/>
            <person name="Pal S."/>
            <person name="Amin A."/>
            <person name="Vashisth P."/>
            <person name="McNeill T.Z."/>
            <person name="Xiang Q."/>
            <person name="Sodergren E."/>
            <person name="Baca E."/>
            <person name="Weinstock G.M."/>
            <person name="Norris S.J."/>
            <person name="Fraser C.M."/>
            <person name="Paulsen I.T."/>
        </authorList>
    </citation>
    <scope>NUCLEOTIDE SEQUENCE [LARGE SCALE GENOMIC DNA]</scope>
    <source>
        <strain evidence="2">ATCC 35405 / DSM 14222 / CIP 103919 / JCM 8153 / KCTC 15104</strain>
    </source>
</reference>
<dbReference type="Proteomes" id="UP000008212">
    <property type="component" value="Chromosome"/>
</dbReference>
<dbReference type="STRING" id="243275.TDE_0059"/>
<keyword evidence="2" id="KW-1185">Reference proteome</keyword>
<evidence type="ECO:0000313" key="2">
    <source>
        <dbReference type="Proteomes" id="UP000008212"/>
    </source>
</evidence>
<dbReference type="PaxDb" id="243275-TDE_0059"/>
<name>Q73RM9_TREDE</name>
<evidence type="ECO:0000313" key="1">
    <source>
        <dbReference type="EMBL" id="AAS10557.1"/>
    </source>
</evidence>
<dbReference type="KEGG" id="tde:TDE_0059"/>
<organism evidence="1 2">
    <name type="scientific">Treponema denticola (strain ATCC 35405 / DSM 14222 / CIP 103919 / JCM 8153 / KCTC 15104)</name>
    <dbReference type="NCBI Taxonomy" id="243275"/>
    <lineage>
        <taxon>Bacteria</taxon>
        <taxon>Pseudomonadati</taxon>
        <taxon>Spirochaetota</taxon>
        <taxon>Spirochaetia</taxon>
        <taxon>Spirochaetales</taxon>
        <taxon>Treponemataceae</taxon>
        <taxon>Treponema</taxon>
    </lineage>
</organism>
<dbReference type="HOGENOM" id="CLU_3367945_0_0_12"/>
<gene>
    <name evidence="1" type="ordered locus">TDE_0059</name>
</gene>
<accession>Q73RM9</accession>
<protein>
    <submittedName>
        <fullName evidence="1">Uncharacterized protein</fullName>
    </submittedName>
</protein>
<sequence>MGTDYKRVIVPVFLLVIGIRCRQQENKPAACKKWQ</sequence>